<dbReference type="EMBL" id="WIXK01000003">
    <property type="protein sequence ID" value="MQY42606.1"/>
    <property type="molecule type" value="Genomic_DNA"/>
</dbReference>
<gene>
    <name evidence="2" type="ORF">GG681_08115</name>
</gene>
<proteinExistence type="predicted"/>
<organism evidence="2 3">
    <name type="scientific">Tritonibacter aquimaris</name>
    <dbReference type="NCBI Taxonomy" id="2663379"/>
    <lineage>
        <taxon>Bacteria</taxon>
        <taxon>Pseudomonadati</taxon>
        <taxon>Pseudomonadota</taxon>
        <taxon>Alphaproteobacteria</taxon>
        <taxon>Rhodobacterales</taxon>
        <taxon>Paracoccaceae</taxon>
        <taxon>Tritonibacter</taxon>
    </lineage>
</organism>
<feature type="region of interest" description="Disordered" evidence="1">
    <location>
        <begin position="1"/>
        <end position="24"/>
    </location>
</feature>
<feature type="compositionally biased region" description="Polar residues" evidence="1">
    <location>
        <begin position="1"/>
        <end position="13"/>
    </location>
</feature>
<sequence>MQQPYLRPQSRQPTPEARRLSDAEKEQIGDWVASKCTTNDCPCCGENAWAIGDYLIQNAAYVPGSSKPGRASYPSVMLMCSHCAYLRSFMAAPMGLVD</sequence>
<keyword evidence="3" id="KW-1185">Reference proteome</keyword>
<dbReference type="AlphaFoldDB" id="A0A844AZN4"/>
<reference evidence="2 3" key="1">
    <citation type="submission" date="2019-10" db="EMBL/GenBank/DDBJ databases">
        <title>Epibacterium sp. nov., isolated from seawater.</title>
        <authorList>
            <person name="Zhang X."/>
            <person name="Li N."/>
        </authorList>
    </citation>
    <scope>NUCLEOTIDE SEQUENCE [LARGE SCALE GENOMIC DNA]</scope>
    <source>
        <strain evidence="2 3">SM1969</strain>
    </source>
</reference>
<comment type="caution">
    <text evidence="2">The sequence shown here is derived from an EMBL/GenBank/DDBJ whole genome shotgun (WGS) entry which is preliminary data.</text>
</comment>
<evidence type="ECO:0000256" key="1">
    <source>
        <dbReference type="SAM" id="MobiDB-lite"/>
    </source>
</evidence>
<accession>A0A844AZN4</accession>
<name>A0A844AZN4_9RHOB</name>
<evidence type="ECO:0000313" key="2">
    <source>
        <dbReference type="EMBL" id="MQY42606.1"/>
    </source>
</evidence>
<evidence type="ECO:0000313" key="3">
    <source>
        <dbReference type="Proteomes" id="UP000436694"/>
    </source>
</evidence>
<dbReference type="Proteomes" id="UP000436694">
    <property type="component" value="Unassembled WGS sequence"/>
</dbReference>
<protein>
    <submittedName>
        <fullName evidence="2">Uncharacterized protein</fullName>
    </submittedName>
</protein>
<dbReference type="RefSeq" id="WP_153546918.1">
    <property type="nucleotide sequence ID" value="NZ_WIXK01000003.1"/>
</dbReference>